<keyword evidence="9" id="KW-0966">Cell projection</keyword>
<evidence type="ECO:0000256" key="2">
    <source>
        <dbReference type="ARBA" id="ARBA00022475"/>
    </source>
</evidence>
<dbReference type="GO" id="GO:0005886">
    <property type="term" value="C:plasma membrane"/>
    <property type="evidence" value="ECO:0007669"/>
    <property type="project" value="UniProtKB-SubCell"/>
</dbReference>
<keyword evidence="4 7" id="KW-1133">Transmembrane helix</keyword>
<dbReference type="NCBIfam" id="NF006583">
    <property type="entry name" value="PRK09109.1"/>
    <property type="match status" value="1"/>
</dbReference>
<proteinExistence type="inferred from homology"/>
<evidence type="ECO:0000256" key="4">
    <source>
        <dbReference type="ARBA" id="ARBA00022989"/>
    </source>
</evidence>
<evidence type="ECO:0000256" key="1">
    <source>
        <dbReference type="ARBA" id="ARBA00004651"/>
    </source>
</evidence>
<dbReference type="AlphaFoldDB" id="A0A9E9LZ15"/>
<keyword evidence="3 7" id="KW-0812">Transmembrane</keyword>
<evidence type="ECO:0000259" key="8">
    <source>
        <dbReference type="Pfam" id="PF01618"/>
    </source>
</evidence>
<evidence type="ECO:0000256" key="6">
    <source>
        <dbReference type="RuleBase" id="RU004057"/>
    </source>
</evidence>
<comment type="similarity">
    <text evidence="6">Belongs to the exbB/tolQ family.</text>
</comment>
<evidence type="ECO:0000313" key="10">
    <source>
        <dbReference type="Proteomes" id="UP001156215"/>
    </source>
</evidence>
<evidence type="ECO:0000256" key="3">
    <source>
        <dbReference type="ARBA" id="ARBA00022692"/>
    </source>
</evidence>
<keyword evidence="9" id="KW-0969">Cilium</keyword>
<dbReference type="InterPro" id="IPR047055">
    <property type="entry name" value="MotA-like"/>
</dbReference>
<feature type="transmembrane region" description="Helical" evidence="7">
    <location>
        <begin position="34"/>
        <end position="57"/>
    </location>
</feature>
<evidence type="ECO:0000313" key="9">
    <source>
        <dbReference type="EMBL" id="WAW09518.1"/>
    </source>
</evidence>
<dbReference type="GO" id="GO:0071978">
    <property type="term" value="P:bacterial-type flagellum-dependent swarming motility"/>
    <property type="evidence" value="ECO:0007669"/>
    <property type="project" value="InterPro"/>
</dbReference>
<comment type="subcellular location">
    <subcellularLocation>
        <location evidence="1">Cell membrane</location>
        <topology evidence="1">Multi-pass membrane protein</topology>
    </subcellularLocation>
    <subcellularLocation>
        <location evidence="6">Membrane</location>
        <topology evidence="6">Multi-pass membrane protein</topology>
    </subcellularLocation>
</comment>
<dbReference type="PANTHER" id="PTHR30433">
    <property type="entry name" value="CHEMOTAXIS PROTEIN MOTA"/>
    <property type="match status" value="1"/>
</dbReference>
<reference evidence="9" key="1">
    <citation type="journal article" date="2022" name="Front. Microbiol.">
        <title>New perspectives on an old grouping: The genomic and phenotypic variability of Oxalobacter formigenes and the implications for calcium oxalate stone prevention.</title>
        <authorList>
            <person name="Chmiel J.A."/>
            <person name="Carr C."/>
            <person name="Stuivenberg G.A."/>
            <person name="Venema R."/>
            <person name="Chanyi R.M."/>
            <person name="Al K.F."/>
            <person name="Giguere D."/>
            <person name="Say H."/>
            <person name="Akouris P.P."/>
            <person name="Dominguez Romero S.A."/>
            <person name="Kwong A."/>
            <person name="Tai V."/>
            <person name="Koval S.F."/>
            <person name="Razvi H."/>
            <person name="Bjazevic J."/>
            <person name="Burton J.P."/>
        </authorList>
    </citation>
    <scope>NUCLEOTIDE SEQUENCE</scope>
    <source>
        <strain evidence="9">WoOx3</strain>
    </source>
</reference>
<dbReference type="GO" id="GO:0006935">
    <property type="term" value="P:chemotaxis"/>
    <property type="evidence" value="ECO:0007669"/>
    <property type="project" value="InterPro"/>
</dbReference>
<dbReference type="InterPro" id="IPR002898">
    <property type="entry name" value="MotA_ExbB_proton_chnl"/>
</dbReference>
<keyword evidence="9" id="KW-0282">Flagellum</keyword>
<evidence type="ECO:0000256" key="5">
    <source>
        <dbReference type="ARBA" id="ARBA00023136"/>
    </source>
</evidence>
<keyword evidence="6" id="KW-0813">Transport</keyword>
<dbReference type="EMBL" id="CP098242">
    <property type="protein sequence ID" value="WAW09518.1"/>
    <property type="molecule type" value="Genomic_DNA"/>
</dbReference>
<dbReference type="KEGG" id="ovb:NB640_09755"/>
<dbReference type="RefSeq" id="WP_269308518.1">
    <property type="nucleotide sequence ID" value="NZ_CP098242.1"/>
</dbReference>
<sequence length="252" mass="27733">MDWGSIVGIILGVGGIVAGQVIEGGHITSLLQPAAFVIVFVGTLGAVVLQSGFPVFWRGVKLVRIVFFPPEDDYPQMQTDIGRWSLIAWRDGTLALEGQINQAKHPFVRAGLRYVVDNVDPMKLRNLLEAEIQVYEENEKLPIRIWEAAGGYAPTIGILGAVLGLIHVMENLSDPGRLGSGIAVAFVATIYGVGLANLVFLPISNRLKAWLNREVTKREMLLEAFFGMLMGEHPRMVSERMAIFLPKREGKK</sequence>
<evidence type="ECO:0000256" key="7">
    <source>
        <dbReference type="SAM" id="Phobius"/>
    </source>
</evidence>
<keyword evidence="6" id="KW-0653">Protein transport</keyword>
<organism evidence="9 10">
    <name type="scientific">Oxalobacter vibrioformis</name>
    <dbReference type="NCBI Taxonomy" id="933080"/>
    <lineage>
        <taxon>Bacteria</taxon>
        <taxon>Pseudomonadati</taxon>
        <taxon>Pseudomonadota</taxon>
        <taxon>Betaproteobacteria</taxon>
        <taxon>Burkholderiales</taxon>
        <taxon>Oxalobacteraceae</taxon>
        <taxon>Oxalobacter</taxon>
    </lineage>
</organism>
<feature type="transmembrane region" description="Helical" evidence="7">
    <location>
        <begin position="181"/>
        <end position="203"/>
    </location>
</feature>
<dbReference type="Proteomes" id="UP001156215">
    <property type="component" value="Chromosome"/>
</dbReference>
<dbReference type="PANTHER" id="PTHR30433:SF3">
    <property type="entry name" value="MOTILITY PROTEIN A"/>
    <property type="match status" value="1"/>
</dbReference>
<name>A0A9E9LZ15_9BURK</name>
<keyword evidence="10" id="KW-1185">Reference proteome</keyword>
<protein>
    <submittedName>
        <fullName evidence="9">Flagellar motor protein</fullName>
    </submittedName>
</protein>
<dbReference type="Pfam" id="PF01618">
    <property type="entry name" value="MotA_ExbB"/>
    <property type="match status" value="1"/>
</dbReference>
<keyword evidence="2" id="KW-1003">Cell membrane</keyword>
<accession>A0A9E9LZ15</accession>
<gene>
    <name evidence="9" type="ORF">NB640_09755</name>
</gene>
<feature type="domain" description="MotA/TolQ/ExbB proton channel" evidence="8">
    <location>
        <begin position="100"/>
        <end position="220"/>
    </location>
</feature>
<dbReference type="GO" id="GO:0015031">
    <property type="term" value="P:protein transport"/>
    <property type="evidence" value="ECO:0007669"/>
    <property type="project" value="UniProtKB-KW"/>
</dbReference>
<feature type="transmembrane region" description="Helical" evidence="7">
    <location>
        <begin position="149"/>
        <end position="169"/>
    </location>
</feature>
<keyword evidence="5 7" id="KW-0472">Membrane</keyword>